<dbReference type="AlphaFoldDB" id="U1N0R6"/>
<dbReference type="HOGENOM" id="CLU_2091264_0_0_2"/>
<accession>U1N0R6</accession>
<sequence length="116" mass="12244">MFILRVVHEFIISIHVHVTSSPAVNGGASRTAGTPTRCREVRFQGTALHCAQSLGRQVPCLDPECPVVLSPALPSASMSLPSGFSGRLSPRRSSGGEPDEHGSLTQAQPTLLVNTD</sequence>
<feature type="compositionally biased region" description="Polar residues" evidence="1">
    <location>
        <begin position="103"/>
        <end position="116"/>
    </location>
</feature>
<protein>
    <submittedName>
        <fullName evidence="2">Uncharacterized protein</fullName>
    </submittedName>
</protein>
<proteinExistence type="predicted"/>
<dbReference type="EMBL" id="KE356561">
    <property type="protein sequence ID" value="ERG96409.1"/>
    <property type="molecule type" value="Genomic_DNA"/>
</dbReference>
<evidence type="ECO:0000256" key="1">
    <source>
        <dbReference type="SAM" id="MobiDB-lite"/>
    </source>
</evidence>
<name>U1N0R6_9EURY</name>
<evidence type="ECO:0000313" key="2">
    <source>
        <dbReference type="EMBL" id="ERG96409.1"/>
    </source>
</evidence>
<reference evidence="2 3" key="1">
    <citation type="journal article" date="2013" name="PLoS ONE">
        <title>Assembly-driven community genomics of a hypersaline microbial ecosystem.</title>
        <authorList>
            <person name="Podell S."/>
            <person name="Ugalde J.A."/>
            <person name="Narasingarao P."/>
            <person name="Banfield J.F."/>
            <person name="Heidelberg K.B."/>
            <person name="Allen E.E."/>
        </authorList>
    </citation>
    <scope>NUCLEOTIDE SEQUENCE [LARGE SCALE GENOMIC DNA]</scope>
    <source>
        <strain evidence="3">J07HQW2</strain>
    </source>
</reference>
<organism evidence="2 3">
    <name type="scientific">Haloquadratum walsbyi J07HQW2</name>
    <dbReference type="NCBI Taxonomy" id="1238425"/>
    <lineage>
        <taxon>Archaea</taxon>
        <taxon>Methanobacteriati</taxon>
        <taxon>Methanobacteriota</taxon>
        <taxon>Stenosarchaea group</taxon>
        <taxon>Halobacteria</taxon>
        <taxon>Halobacteriales</taxon>
        <taxon>Haloferacaceae</taxon>
        <taxon>Haloquadratum</taxon>
    </lineage>
</organism>
<dbReference type="Proteomes" id="UP000030710">
    <property type="component" value="Unassembled WGS sequence"/>
</dbReference>
<feature type="region of interest" description="Disordered" evidence="1">
    <location>
        <begin position="80"/>
        <end position="116"/>
    </location>
</feature>
<feature type="compositionally biased region" description="Low complexity" evidence="1">
    <location>
        <begin position="80"/>
        <end position="96"/>
    </location>
</feature>
<evidence type="ECO:0000313" key="3">
    <source>
        <dbReference type="Proteomes" id="UP000030710"/>
    </source>
</evidence>
<gene>
    <name evidence="2" type="ORF">J07HQW2_02887</name>
</gene>